<dbReference type="Gene3D" id="2.40.160.100">
    <property type="match status" value="1"/>
</dbReference>
<name>A0A3G2V152_SPHYA</name>
<dbReference type="InterPro" id="IPR053728">
    <property type="entry name" value="Alginate_Permeability_Chnl"/>
</dbReference>
<proteinExistence type="predicted"/>
<dbReference type="AlphaFoldDB" id="A0A3G2V152"/>
<evidence type="ECO:0000313" key="3">
    <source>
        <dbReference type="Proteomes" id="UP000280708"/>
    </source>
</evidence>
<dbReference type="InterPro" id="IPR025388">
    <property type="entry name" value="Alginate_export_dom"/>
</dbReference>
<sequence>MAGDYRPSALRKICAMSMLASPQLGVGIARRLPSPGDWLRTPPFANFRWHPIFVAAASTMPFAANAQVSTNVERAPTLTIERYSEDWSWLADPDKRKGDWTEQLKYIPLDSNGSVYLTTGLEARSRYEGYKNVNWGGAPDDDYVWNRAMPYADLHLGNLRFFTMPILTAISGTDRPKGPADTTGIDMLQAFVDVELAVPGGDSLRLSAGRKLVSLGSGRFIDRRYGTGVPLPFDGFEAIVSGKSRQVTGFYLQPVDTRRGNLNDRRSRNKAVWGVYATQWLDVKHLSGFDAYYIGLRDRNAVFDQGAGRQVAHTFGARIFGDNGSFHWNLEGAYQRGTFAGRRSEGWGAGFETGYRFQAAPLHPEIALTADIVSGDNDPKDGKLETLNPLFPNGKYFGALSPIGPRNLIHVRPSTTLHPHKDVAISLTGVAYWRESTHDGIYAIPGFLVRSGKDSDARFIGKEAELAVSWQANATLNFTASASAFDPGPFIQETGEAKTIKMLGAQTTFRF</sequence>
<dbReference type="Proteomes" id="UP000280708">
    <property type="component" value="Chromosome"/>
</dbReference>
<feature type="domain" description="Alginate export" evidence="1">
    <location>
        <begin position="116"/>
        <end position="498"/>
    </location>
</feature>
<evidence type="ECO:0000259" key="1">
    <source>
        <dbReference type="Pfam" id="PF13372"/>
    </source>
</evidence>
<protein>
    <recommendedName>
        <fullName evidence="1">Alginate export domain-containing protein</fullName>
    </recommendedName>
</protein>
<organism evidence="2 3">
    <name type="scientific">Sphingobium yanoikuyae</name>
    <name type="common">Sphingomonas yanoikuyae</name>
    <dbReference type="NCBI Taxonomy" id="13690"/>
    <lineage>
        <taxon>Bacteria</taxon>
        <taxon>Pseudomonadati</taxon>
        <taxon>Pseudomonadota</taxon>
        <taxon>Alphaproteobacteria</taxon>
        <taxon>Sphingomonadales</taxon>
        <taxon>Sphingomonadaceae</taxon>
        <taxon>Sphingobium</taxon>
    </lineage>
</organism>
<accession>A0A3G2V152</accession>
<dbReference type="Pfam" id="PF13372">
    <property type="entry name" value="Alginate_exp"/>
    <property type="match status" value="1"/>
</dbReference>
<dbReference type="EMBL" id="CP033230">
    <property type="protein sequence ID" value="AYO80042.1"/>
    <property type="molecule type" value="Genomic_DNA"/>
</dbReference>
<reference evidence="2 3" key="1">
    <citation type="submission" date="2018-10" db="EMBL/GenBank/DDBJ databases">
        <title>Characterization and genome analysis of a novel bacterium Sphingobium yanoikuyae SJTF8 capable of degrading PAHs.</title>
        <authorList>
            <person name="Yin C."/>
            <person name="Xiong W."/>
            <person name="Liang R."/>
        </authorList>
    </citation>
    <scope>NUCLEOTIDE SEQUENCE [LARGE SCALE GENOMIC DNA]</scope>
    <source>
        <strain evidence="2 3">SJTF8</strain>
    </source>
</reference>
<gene>
    <name evidence="2" type="ORF">EBF16_26140</name>
</gene>
<evidence type="ECO:0000313" key="2">
    <source>
        <dbReference type="EMBL" id="AYO80042.1"/>
    </source>
</evidence>